<sequence>MAEYCDIDWNGYRSTSSDEIPYMKSPPKNLTDVEAIAELKKTIKRKKENGTGTLDLKNPDDKFLLRFLRARKMDIDETYKLLTNYYSYRQRNREFFQTLSTSDTLVQQALFDGFPGVLENRDRKGRCVLTFLCYNWDHCNYSLEIIYKSLLFTMEKLLEEPENQMNGFVFVVDWTDFSFRQSTNMGPRTLRLMFEGLQDAFPARIKGVHFINQPWYVEAVLAIIKPFIKEKTKQKIYLHGTNLSTLHESVSKDVLPPELGGEGPSFNSMIWAEKMLRESTPPGTQDTPM</sequence>
<dbReference type="SMART" id="SM00516">
    <property type="entry name" value="SEC14"/>
    <property type="match status" value="1"/>
</dbReference>
<dbReference type="SMR" id="A0A482WHI3"/>
<dbReference type="PANTHER" id="PTHR10174:SF231">
    <property type="entry name" value="CLAVESIN-2-LIKE PROTEIN"/>
    <property type="match status" value="1"/>
</dbReference>
<dbReference type="Pfam" id="PF03765">
    <property type="entry name" value="CRAL_TRIO_N"/>
    <property type="match status" value="1"/>
</dbReference>
<proteinExistence type="predicted"/>
<dbReference type="CDD" id="cd00170">
    <property type="entry name" value="SEC14"/>
    <property type="match status" value="1"/>
</dbReference>
<dbReference type="AlphaFoldDB" id="A0A482WHI3"/>
<dbReference type="InterPro" id="IPR001251">
    <property type="entry name" value="CRAL-TRIO_dom"/>
</dbReference>
<dbReference type="InterPro" id="IPR036273">
    <property type="entry name" value="CRAL/TRIO_N_dom_sf"/>
</dbReference>
<dbReference type="GO" id="GO:1902936">
    <property type="term" value="F:phosphatidylinositol bisphosphate binding"/>
    <property type="evidence" value="ECO:0007669"/>
    <property type="project" value="TreeGrafter"/>
</dbReference>
<dbReference type="STRING" id="195883.A0A482WHI3"/>
<dbReference type="PRINTS" id="PR00180">
    <property type="entry name" value="CRETINALDHBP"/>
</dbReference>
<dbReference type="EMBL" id="QKKF02035404">
    <property type="protein sequence ID" value="RZF32985.1"/>
    <property type="molecule type" value="Genomic_DNA"/>
</dbReference>
<evidence type="ECO:0000313" key="2">
    <source>
        <dbReference type="EMBL" id="RZF32985.1"/>
    </source>
</evidence>
<keyword evidence="3" id="KW-1185">Reference proteome</keyword>
<evidence type="ECO:0000313" key="3">
    <source>
        <dbReference type="Proteomes" id="UP000291343"/>
    </source>
</evidence>
<dbReference type="InterPro" id="IPR011074">
    <property type="entry name" value="CRAL/TRIO_N_dom"/>
</dbReference>
<comment type="caution">
    <text evidence="2">The sequence shown here is derived from an EMBL/GenBank/DDBJ whole genome shotgun (WGS) entry which is preliminary data.</text>
</comment>
<dbReference type="PANTHER" id="PTHR10174">
    <property type="entry name" value="ALPHA-TOCOPHEROL TRANSFER PROTEIN-RELATED"/>
    <property type="match status" value="1"/>
</dbReference>
<dbReference type="Proteomes" id="UP000291343">
    <property type="component" value="Unassembled WGS sequence"/>
</dbReference>
<feature type="domain" description="CRAL-TRIO" evidence="1">
    <location>
        <begin position="106"/>
        <end position="267"/>
    </location>
</feature>
<dbReference type="Gene3D" id="1.20.5.1200">
    <property type="entry name" value="Alpha-tocopherol transfer"/>
    <property type="match status" value="1"/>
</dbReference>
<dbReference type="Gene3D" id="1.10.8.20">
    <property type="entry name" value="N-terminal domain of phosphatidylinositol transfer protein sec14p"/>
    <property type="match status" value="1"/>
</dbReference>
<dbReference type="SUPFAM" id="SSF46938">
    <property type="entry name" value="CRAL/TRIO N-terminal domain"/>
    <property type="match status" value="1"/>
</dbReference>
<dbReference type="SUPFAM" id="SSF52087">
    <property type="entry name" value="CRAL/TRIO domain"/>
    <property type="match status" value="1"/>
</dbReference>
<name>A0A482WHI3_LAOST</name>
<dbReference type="InParanoid" id="A0A482WHI3"/>
<dbReference type="PROSITE" id="PS50191">
    <property type="entry name" value="CRAL_TRIO"/>
    <property type="match status" value="1"/>
</dbReference>
<organism evidence="2 3">
    <name type="scientific">Laodelphax striatellus</name>
    <name type="common">Small brown planthopper</name>
    <name type="synonym">Delphax striatella</name>
    <dbReference type="NCBI Taxonomy" id="195883"/>
    <lineage>
        <taxon>Eukaryota</taxon>
        <taxon>Metazoa</taxon>
        <taxon>Ecdysozoa</taxon>
        <taxon>Arthropoda</taxon>
        <taxon>Hexapoda</taxon>
        <taxon>Insecta</taxon>
        <taxon>Pterygota</taxon>
        <taxon>Neoptera</taxon>
        <taxon>Paraneoptera</taxon>
        <taxon>Hemiptera</taxon>
        <taxon>Auchenorrhyncha</taxon>
        <taxon>Fulgoroidea</taxon>
        <taxon>Delphacidae</taxon>
        <taxon>Criomorphinae</taxon>
        <taxon>Laodelphax</taxon>
    </lineage>
</organism>
<dbReference type="Gene3D" id="3.40.525.10">
    <property type="entry name" value="CRAL-TRIO lipid binding domain"/>
    <property type="match status" value="1"/>
</dbReference>
<dbReference type="OrthoDB" id="7837562at2759"/>
<reference evidence="2 3" key="1">
    <citation type="journal article" date="2017" name="Gigascience">
        <title>Genome sequence of the small brown planthopper, Laodelphax striatellus.</title>
        <authorList>
            <person name="Zhu J."/>
            <person name="Jiang F."/>
            <person name="Wang X."/>
            <person name="Yang P."/>
            <person name="Bao Y."/>
            <person name="Zhao W."/>
            <person name="Wang W."/>
            <person name="Lu H."/>
            <person name="Wang Q."/>
            <person name="Cui N."/>
            <person name="Li J."/>
            <person name="Chen X."/>
            <person name="Luo L."/>
            <person name="Yu J."/>
            <person name="Kang L."/>
            <person name="Cui F."/>
        </authorList>
    </citation>
    <scope>NUCLEOTIDE SEQUENCE [LARGE SCALE GENOMIC DNA]</scope>
    <source>
        <strain evidence="2">Lst14</strain>
    </source>
</reference>
<gene>
    <name evidence="2" type="ORF">LSTR_LSTR008698</name>
</gene>
<accession>A0A482WHI3</accession>
<dbReference type="InterPro" id="IPR036865">
    <property type="entry name" value="CRAL-TRIO_dom_sf"/>
</dbReference>
<evidence type="ECO:0000259" key="1">
    <source>
        <dbReference type="PROSITE" id="PS50191"/>
    </source>
</evidence>
<dbReference type="Pfam" id="PF00650">
    <property type="entry name" value="CRAL_TRIO"/>
    <property type="match status" value="1"/>
</dbReference>
<dbReference type="SMART" id="SM01100">
    <property type="entry name" value="CRAL_TRIO_N"/>
    <property type="match status" value="1"/>
</dbReference>
<protein>
    <recommendedName>
        <fullName evidence="1">CRAL-TRIO domain-containing protein</fullName>
    </recommendedName>
</protein>
<dbReference type="GO" id="GO:0016020">
    <property type="term" value="C:membrane"/>
    <property type="evidence" value="ECO:0007669"/>
    <property type="project" value="TreeGrafter"/>
</dbReference>